<dbReference type="InterPro" id="IPR004910">
    <property type="entry name" value="Yippee/Mis18/Cereblon"/>
</dbReference>
<keyword evidence="6" id="KW-1185">Reference proteome</keyword>
<gene>
    <name evidence="5" type="ORF">Scep_014976</name>
</gene>
<proteinExistence type="inferred from homology"/>
<evidence type="ECO:0000313" key="5">
    <source>
        <dbReference type="EMBL" id="KAK9126130.1"/>
    </source>
</evidence>
<feature type="domain" description="Yippee" evidence="4">
    <location>
        <begin position="251"/>
        <end position="342"/>
    </location>
</feature>
<dbReference type="Pfam" id="PF03226">
    <property type="entry name" value="Yippee-Mis18"/>
    <property type="match status" value="1"/>
</dbReference>
<dbReference type="GO" id="GO:0046872">
    <property type="term" value="F:metal ion binding"/>
    <property type="evidence" value="ECO:0007669"/>
    <property type="project" value="UniProtKB-KW"/>
</dbReference>
<organism evidence="5 6">
    <name type="scientific">Stephania cephalantha</name>
    <dbReference type="NCBI Taxonomy" id="152367"/>
    <lineage>
        <taxon>Eukaryota</taxon>
        <taxon>Viridiplantae</taxon>
        <taxon>Streptophyta</taxon>
        <taxon>Embryophyta</taxon>
        <taxon>Tracheophyta</taxon>
        <taxon>Spermatophyta</taxon>
        <taxon>Magnoliopsida</taxon>
        <taxon>Ranunculales</taxon>
        <taxon>Menispermaceae</taxon>
        <taxon>Menispermoideae</taxon>
        <taxon>Cissampelideae</taxon>
        <taxon>Stephania</taxon>
    </lineage>
</organism>
<protein>
    <recommendedName>
        <fullName evidence="4">Yippee domain-containing protein</fullName>
    </recommendedName>
</protein>
<keyword evidence="3" id="KW-0862">Zinc</keyword>
<accession>A0AAP0P2B7</accession>
<comment type="similarity">
    <text evidence="1">Belongs to the yippee family.</text>
</comment>
<dbReference type="AlphaFoldDB" id="A0AAP0P2B7"/>
<dbReference type="PANTHER" id="PTHR13848">
    <property type="entry name" value="PROTEIN YIPPEE-LIKE CG15309-RELATED"/>
    <property type="match status" value="1"/>
</dbReference>
<evidence type="ECO:0000256" key="2">
    <source>
        <dbReference type="ARBA" id="ARBA00022723"/>
    </source>
</evidence>
<evidence type="ECO:0000256" key="3">
    <source>
        <dbReference type="ARBA" id="ARBA00022833"/>
    </source>
</evidence>
<name>A0AAP0P2B7_9MAGN</name>
<evidence type="ECO:0000313" key="6">
    <source>
        <dbReference type="Proteomes" id="UP001419268"/>
    </source>
</evidence>
<dbReference type="PROSITE" id="PS51792">
    <property type="entry name" value="YIPPEE"/>
    <property type="match status" value="1"/>
</dbReference>
<reference evidence="5 6" key="1">
    <citation type="submission" date="2024-01" db="EMBL/GenBank/DDBJ databases">
        <title>Genome assemblies of Stephania.</title>
        <authorList>
            <person name="Yang L."/>
        </authorList>
    </citation>
    <scope>NUCLEOTIDE SEQUENCE [LARGE SCALE GENOMIC DNA]</scope>
    <source>
        <strain evidence="5">JXDWG</strain>
        <tissue evidence="5">Leaf</tissue>
    </source>
</reference>
<evidence type="ECO:0000259" key="4">
    <source>
        <dbReference type="PROSITE" id="PS51792"/>
    </source>
</evidence>
<dbReference type="InterPro" id="IPR034751">
    <property type="entry name" value="Yippee"/>
</dbReference>
<dbReference type="InterPro" id="IPR039058">
    <property type="entry name" value="Yippee_fam"/>
</dbReference>
<keyword evidence="2" id="KW-0479">Metal-binding</keyword>
<comment type="caution">
    <text evidence="5">The sequence shown here is derived from an EMBL/GenBank/DDBJ whole genome shotgun (WGS) entry which is preliminary data.</text>
</comment>
<dbReference type="EMBL" id="JBBNAG010000006">
    <property type="protein sequence ID" value="KAK9126130.1"/>
    <property type="molecule type" value="Genomic_DNA"/>
</dbReference>
<evidence type="ECO:0000256" key="1">
    <source>
        <dbReference type="ARBA" id="ARBA00005613"/>
    </source>
</evidence>
<sequence>MEARLDRMEARLDQIKEEAKRISAIEVSIGELRSEVKWALKCLAQRFDEQLHHYLGLRAPDPPDLEVSKLLPITGDLDPLTIKGVPTVGDTNLVASKVTRFVGDTDLVTKQSLGRISEVKSKKGGLVLLIDEPLHQPRARSSRISHVQQVGESYGPKVPDPGLSVGLPTVDELEPPDSTYLVASKMLVFIDRNDFVEFTISPLCTHGSWGSTASTKEFSRISNRSIAVSPPPWPPPSSTPTSFDVPLLVFFTDFYSIGDAYLGKMMVYCQLRDRGYAVNGGSSSVNITVGEKEDRMMITGKHTVADIFCVGCGLILGWKYEAAYERLQKYKEGKFILEKWVI</sequence>
<dbReference type="Proteomes" id="UP001419268">
    <property type="component" value="Unassembled WGS sequence"/>
</dbReference>